<dbReference type="RefSeq" id="WP_068349670.1">
    <property type="nucleotide sequence ID" value="NZ_CP016033.1"/>
</dbReference>
<dbReference type="Proteomes" id="UP000078263">
    <property type="component" value="Chromosome"/>
</dbReference>
<keyword evidence="3 6" id="KW-0812">Transmembrane</keyword>
<evidence type="ECO:0000259" key="7">
    <source>
        <dbReference type="Pfam" id="PF00482"/>
    </source>
</evidence>
<feature type="transmembrane region" description="Helical" evidence="6">
    <location>
        <begin position="128"/>
        <end position="152"/>
    </location>
</feature>
<feature type="transmembrane region" description="Helical" evidence="6">
    <location>
        <begin position="307"/>
        <end position="330"/>
    </location>
</feature>
<keyword evidence="2" id="KW-1003">Cell membrane</keyword>
<feature type="transmembrane region" description="Helical" evidence="6">
    <location>
        <begin position="6"/>
        <end position="27"/>
    </location>
</feature>
<evidence type="ECO:0000256" key="5">
    <source>
        <dbReference type="ARBA" id="ARBA00023136"/>
    </source>
</evidence>
<gene>
    <name evidence="8" type="ORF">A9D12_03035</name>
</gene>
<dbReference type="PANTHER" id="PTHR35007">
    <property type="entry name" value="INTEGRAL MEMBRANE PROTEIN-RELATED"/>
    <property type="match status" value="1"/>
</dbReference>
<feature type="transmembrane region" description="Helical" evidence="6">
    <location>
        <begin position="99"/>
        <end position="122"/>
    </location>
</feature>
<feature type="transmembrane region" description="Helical" evidence="6">
    <location>
        <begin position="275"/>
        <end position="295"/>
    </location>
</feature>
<evidence type="ECO:0000313" key="8">
    <source>
        <dbReference type="EMBL" id="ANK12077.1"/>
    </source>
</evidence>
<evidence type="ECO:0000256" key="1">
    <source>
        <dbReference type="ARBA" id="ARBA00004651"/>
    </source>
</evidence>
<dbReference type="InterPro" id="IPR018076">
    <property type="entry name" value="T2SS_GspF_dom"/>
</dbReference>
<keyword evidence="4 6" id="KW-1133">Transmembrane helix</keyword>
<dbReference type="OrthoDB" id="9803381at2"/>
<dbReference type="GO" id="GO:0005886">
    <property type="term" value="C:plasma membrane"/>
    <property type="evidence" value="ECO:0007669"/>
    <property type="project" value="UniProtKB-SubCell"/>
</dbReference>
<evidence type="ECO:0000256" key="2">
    <source>
        <dbReference type="ARBA" id="ARBA00022475"/>
    </source>
</evidence>
<protein>
    <recommendedName>
        <fullName evidence="7">Type II secretion system protein GspF domain-containing protein</fullName>
    </recommendedName>
</protein>
<name>A0A192D2B1_9SPHN</name>
<evidence type="ECO:0000313" key="9">
    <source>
        <dbReference type="Proteomes" id="UP000078263"/>
    </source>
</evidence>
<accession>A0A192D2B1</accession>
<dbReference type="Gene3D" id="1.20.81.30">
    <property type="entry name" value="Type II secretion system (T2SS), domain F"/>
    <property type="match status" value="1"/>
</dbReference>
<dbReference type="STRING" id="1112.A9D12_03035"/>
<dbReference type="InterPro" id="IPR042094">
    <property type="entry name" value="T2SS_GspF_sf"/>
</dbReference>
<sequence length="334" mass="36768">MLSPELIRILSLTTVFLSVVLGGYIVLKVTANRQAHARAVNKRIAMIASGTAREDVYNILRRNDWLNAGQSGGLLDRMLMAVRRQVIISGLDIRFSRMCIGIAVAFVVLLALIIAAAVSNGFALGAGIWMIALVSSLALSVGLPLAVINVFAERRRKKIQSQFPQALDVFVRSLRAGHPVAGALELLTREMEDPIGSEFGLVSDEISYGAELRQAMHDMAERWDDEDLRLFVVTLSIQADTGGNLAEVLDNLAKVIRERASLMMKVRALSSEGRMTGLMLTILPLFSLGSILLSSPKFYFDVADDPIFYIGFPLTFVWYLIGLAMIRVMIRVKV</sequence>
<organism evidence="8 9">
    <name type="scientific">Erythrobacter neustonensis</name>
    <dbReference type="NCBI Taxonomy" id="1112"/>
    <lineage>
        <taxon>Bacteria</taxon>
        <taxon>Pseudomonadati</taxon>
        <taxon>Pseudomonadota</taxon>
        <taxon>Alphaproteobacteria</taxon>
        <taxon>Sphingomonadales</taxon>
        <taxon>Erythrobacteraceae</taxon>
        <taxon>Erythrobacter/Porphyrobacter group</taxon>
        <taxon>Erythrobacter</taxon>
    </lineage>
</organism>
<dbReference type="EMBL" id="CP016033">
    <property type="protein sequence ID" value="ANK12077.1"/>
    <property type="molecule type" value="Genomic_DNA"/>
</dbReference>
<keyword evidence="5 6" id="KW-0472">Membrane</keyword>
<feature type="domain" description="Type II secretion system protein GspF" evidence="7">
    <location>
        <begin position="167"/>
        <end position="292"/>
    </location>
</feature>
<reference evidence="8 9" key="1">
    <citation type="submission" date="2016-05" db="EMBL/GenBank/DDBJ databases">
        <title>Compelete Genome Sequence of Bacteriochlorophyll-Synthesizing Bacterium Porphyrobacter neustonensis DSM 9434.</title>
        <authorList>
            <person name="Shi X.-L."/>
            <person name="Wu Y.-H."/>
            <person name="Cheng H."/>
            <person name="Xu L."/>
            <person name="Zhang X.-Q."/>
            <person name="Wang C.-S."/>
            <person name="Xu X.-W."/>
        </authorList>
    </citation>
    <scope>NUCLEOTIDE SEQUENCE [LARGE SCALE GENOMIC DNA]</scope>
    <source>
        <strain evidence="8 9">DSM 9434</strain>
    </source>
</reference>
<evidence type="ECO:0000256" key="3">
    <source>
        <dbReference type="ARBA" id="ARBA00022692"/>
    </source>
</evidence>
<dbReference type="AlphaFoldDB" id="A0A192D2B1"/>
<evidence type="ECO:0000256" key="6">
    <source>
        <dbReference type="SAM" id="Phobius"/>
    </source>
</evidence>
<dbReference type="PANTHER" id="PTHR35007:SF1">
    <property type="entry name" value="PILUS ASSEMBLY PROTEIN"/>
    <property type="match status" value="1"/>
</dbReference>
<proteinExistence type="predicted"/>
<evidence type="ECO:0000256" key="4">
    <source>
        <dbReference type="ARBA" id="ARBA00022989"/>
    </source>
</evidence>
<dbReference type="Pfam" id="PF00482">
    <property type="entry name" value="T2SSF"/>
    <property type="match status" value="1"/>
</dbReference>
<dbReference type="KEGG" id="pns:A9D12_03035"/>
<comment type="subcellular location">
    <subcellularLocation>
        <location evidence="1">Cell membrane</location>
        <topology evidence="1">Multi-pass membrane protein</topology>
    </subcellularLocation>
</comment>
<keyword evidence="9" id="KW-1185">Reference proteome</keyword>